<keyword evidence="10" id="KW-1133">Transmembrane helix</keyword>
<dbReference type="AlphaFoldDB" id="A0A1X1DKK2"/>
<dbReference type="InterPro" id="IPR006143">
    <property type="entry name" value="RND_pump_MFP"/>
</dbReference>
<evidence type="ECO:0000256" key="1">
    <source>
        <dbReference type="ARBA" id="ARBA00004236"/>
    </source>
</evidence>
<dbReference type="NCBIfam" id="TIGR01730">
    <property type="entry name" value="RND_mfp"/>
    <property type="match status" value="1"/>
</dbReference>
<dbReference type="InterPro" id="IPR058627">
    <property type="entry name" value="MdtA-like_C"/>
</dbReference>
<feature type="domain" description="Multidrug resistance protein MdtA-like beta-barrel" evidence="13">
    <location>
        <begin position="225"/>
        <end position="273"/>
    </location>
</feature>
<dbReference type="GO" id="GO:0015562">
    <property type="term" value="F:efflux transmembrane transporter activity"/>
    <property type="evidence" value="ECO:0007669"/>
    <property type="project" value="TreeGrafter"/>
</dbReference>
<evidence type="ECO:0000256" key="2">
    <source>
        <dbReference type="ARBA" id="ARBA00009477"/>
    </source>
</evidence>
<keyword evidence="4" id="KW-1003">Cell membrane</keyword>
<evidence type="ECO:0000256" key="6">
    <source>
        <dbReference type="ARBA" id="ARBA00023054"/>
    </source>
</evidence>
<keyword evidence="10" id="KW-0812">Transmembrane</keyword>
<dbReference type="InterPro" id="IPR058625">
    <property type="entry name" value="MdtA-like_BSH"/>
</dbReference>
<sequence>MALRRTLFSRKGLLLLALLIVAAVVIWALLRPKQGPAAFLTATVEQRPLQQAVLADGTLSASKLVSVGAQASGQIKRLRVDLGDQVKQGELVAEIDSMTQQNALQNAQAALKNIEAQRAAKEAQLSNYRAAFTRQKAMLAKNLTPKADYDDALATLSATEAEIRALDAQIVQAQIEVNTAQVNLGYTRIVSPIDGTVVSVPVEEGQTVNAVQSAPTLIKVANLDTMTVKAQISEADVINVQPGMKVWFTILGEPNRRYEATLRAIEPAPDSINEESTSSLTSSSGSSSDKKAIYYYGLFDVPNPQHRLRISMSAEVHIVLGERPNALVIPATAIDNVNGKTTVQVVDGQQRVTRREVKVGLNDNVEAEITAGLKAGEKVVLSQRGAADASSDGSGHGPGPR</sequence>
<evidence type="ECO:0000256" key="4">
    <source>
        <dbReference type="ARBA" id="ARBA00022475"/>
    </source>
</evidence>
<evidence type="ECO:0000259" key="11">
    <source>
        <dbReference type="Pfam" id="PF25876"/>
    </source>
</evidence>
<dbReference type="GO" id="GO:1990195">
    <property type="term" value="C:macrolide transmembrane transporter complex"/>
    <property type="evidence" value="ECO:0007669"/>
    <property type="project" value="InterPro"/>
</dbReference>
<evidence type="ECO:0000256" key="7">
    <source>
        <dbReference type="ARBA" id="ARBA00023136"/>
    </source>
</evidence>
<dbReference type="Gene3D" id="2.40.30.170">
    <property type="match status" value="1"/>
</dbReference>
<dbReference type="Pfam" id="PF25876">
    <property type="entry name" value="HH_MFP_RND"/>
    <property type="match status" value="1"/>
</dbReference>
<dbReference type="Pfam" id="PF25917">
    <property type="entry name" value="BSH_RND"/>
    <property type="match status" value="1"/>
</dbReference>
<feature type="coiled-coil region" evidence="8">
    <location>
        <begin position="97"/>
        <end position="183"/>
    </location>
</feature>
<evidence type="ECO:0000259" key="12">
    <source>
        <dbReference type="Pfam" id="PF25917"/>
    </source>
</evidence>
<name>A0A1X1DKK2_9GAMM</name>
<dbReference type="Pfam" id="PF25967">
    <property type="entry name" value="RND-MFP_C"/>
    <property type="match status" value="1"/>
</dbReference>
<dbReference type="InterPro" id="IPR030190">
    <property type="entry name" value="MacA_alpha-hairpin_sf"/>
</dbReference>
<gene>
    <name evidence="15" type="ORF">C2E15_15440</name>
</gene>
<feature type="transmembrane region" description="Helical" evidence="10">
    <location>
        <begin position="12"/>
        <end position="30"/>
    </location>
</feature>
<dbReference type="Gene3D" id="2.40.50.100">
    <property type="match status" value="1"/>
</dbReference>
<dbReference type="SUPFAM" id="SSF111369">
    <property type="entry name" value="HlyD-like secretion proteins"/>
    <property type="match status" value="1"/>
</dbReference>
<dbReference type="GO" id="GO:1990961">
    <property type="term" value="P:xenobiotic detoxification by transmembrane export across the plasma membrane"/>
    <property type="evidence" value="ECO:0007669"/>
    <property type="project" value="InterPro"/>
</dbReference>
<dbReference type="Gene3D" id="2.40.420.20">
    <property type="match status" value="1"/>
</dbReference>
<comment type="subcellular location">
    <subcellularLocation>
        <location evidence="1">Cell membrane</location>
    </subcellularLocation>
</comment>
<dbReference type="KEGG" id="pgz:C2E15_15440"/>
<dbReference type="PANTHER" id="PTHR30469">
    <property type="entry name" value="MULTIDRUG RESISTANCE PROTEIN MDTA"/>
    <property type="match status" value="1"/>
</dbReference>
<feature type="compositionally biased region" description="Low complexity" evidence="9">
    <location>
        <begin position="276"/>
        <end position="287"/>
    </location>
</feature>
<keyword evidence="7 10" id="KW-0472">Membrane</keyword>
<dbReference type="GO" id="GO:0019898">
    <property type="term" value="C:extrinsic component of membrane"/>
    <property type="evidence" value="ECO:0007669"/>
    <property type="project" value="InterPro"/>
</dbReference>
<dbReference type="OrthoDB" id="9791520at2"/>
<feature type="region of interest" description="Disordered" evidence="9">
    <location>
        <begin position="382"/>
        <end position="401"/>
    </location>
</feature>
<dbReference type="GO" id="GO:0030313">
    <property type="term" value="C:cell envelope"/>
    <property type="evidence" value="ECO:0007669"/>
    <property type="project" value="UniProtKB-SubCell"/>
</dbReference>
<keyword evidence="3" id="KW-0813">Transport</keyword>
<reference evidence="15 16" key="1">
    <citation type="submission" date="2018-01" db="EMBL/GenBank/DDBJ databases">
        <title>Complete and assembled Genome of Pantoea gaviniae DSM22758T.</title>
        <authorList>
            <person name="Stevens M.J.A."/>
            <person name="Zurfluh K."/>
            <person name="Stephan R."/>
        </authorList>
    </citation>
    <scope>NUCLEOTIDE SEQUENCE [LARGE SCALE GENOMIC DNA]</scope>
    <source>
        <strain evidence="15 16">DSM 22758</strain>
    </source>
</reference>
<keyword evidence="5" id="KW-0997">Cell inner membrane</keyword>
<dbReference type="Proteomes" id="UP000238365">
    <property type="component" value="Chromosome"/>
</dbReference>
<dbReference type="InterPro" id="IPR058624">
    <property type="entry name" value="MdtA-like_HH"/>
</dbReference>
<dbReference type="InterPro" id="IPR058626">
    <property type="entry name" value="MdtA-like_b-barrel"/>
</dbReference>
<evidence type="ECO:0000256" key="10">
    <source>
        <dbReference type="SAM" id="Phobius"/>
    </source>
</evidence>
<keyword evidence="6 8" id="KW-0175">Coiled coil</keyword>
<accession>A0A1X1DKK2</accession>
<dbReference type="PANTHER" id="PTHR30469:SF33">
    <property type="entry name" value="SLR1207 PROTEIN"/>
    <property type="match status" value="1"/>
</dbReference>
<feature type="domain" description="Multidrug resistance protein MdtA-like alpha-helical hairpin" evidence="11">
    <location>
        <begin position="111"/>
        <end position="187"/>
    </location>
</feature>
<keyword evidence="16" id="KW-1185">Reference proteome</keyword>
<evidence type="ECO:0000259" key="13">
    <source>
        <dbReference type="Pfam" id="PF25944"/>
    </source>
</evidence>
<comment type="similarity">
    <text evidence="2">Belongs to the membrane fusion protein (MFP) (TC 8.A.1) family.</text>
</comment>
<evidence type="ECO:0000256" key="9">
    <source>
        <dbReference type="SAM" id="MobiDB-lite"/>
    </source>
</evidence>
<evidence type="ECO:0000313" key="16">
    <source>
        <dbReference type="Proteomes" id="UP000238365"/>
    </source>
</evidence>
<dbReference type="EMBL" id="CP026377">
    <property type="protein sequence ID" value="AUX94322.1"/>
    <property type="molecule type" value="Genomic_DNA"/>
</dbReference>
<proteinExistence type="inferred from homology"/>
<dbReference type="RefSeq" id="WP_104958150.1">
    <property type="nucleotide sequence ID" value="NZ_CP026377.1"/>
</dbReference>
<feature type="domain" description="Multidrug resistance protein MdtA-like C-terminal permuted SH3" evidence="14">
    <location>
        <begin position="325"/>
        <end position="382"/>
    </location>
</feature>
<feature type="region of interest" description="Disordered" evidence="9">
    <location>
        <begin position="269"/>
        <end position="288"/>
    </location>
</feature>
<dbReference type="Pfam" id="PF25944">
    <property type="entry name" value="Beta-barrel_RND"/>
    <property type="match status" value="1"/>
</dbReference>
<protein>
    <submittedName>
        <fullName evidence="15">Efflux transporter periplasmic adaptor subunit</fullName>
    </submittedName>
</protein>
<evidence type="ECO:0000256" key="8">
    <source>
        <dbReference type="SAM" id="Coils"/>
    </source>
</evidence>
<organism evidence="15 16">
    <name type="scientific">Mixta gaviniae</name>
    <dbReference type="NCBI Taxonomy" id="665914"/>
    <lineage>
        <taxon>Bacteria</taxon>
        <taxon>Pseudomonadati</taxon>
        <taxon>Pseudomonadota</taxon>
        <taxon>Gammaproteobacteria</taxon>
        <taxon>Enterobacterales</taxon>
        <taxon>Erwiniaceae</taxon>
        <taxon>Mixta</taxon>
    </lineage>
</organism>
<dbReference type="Gene3D" id="6.10.140.1990">
    <property type="match status" value="1"/>
</dbReference>
<evidence type="ECO:0000256" key="5">
    <source>
        <dbReference type="ARBA" id="ARBA00022519"/>
    </source>
</evidence>
<evidence type="ECO:0000259" key="14">
    <source>
        <dbReference type="Pfam" id="PF25967"/>
    </source>
</evidence>
<dbReference type="GO" id="GO:1990281">
    <property type="term" value="C:efflux pump complex"/>
    <property type="evidence" value="ECO:0007669"/>
    <property type="project" value="TreeGrafter"/>
</dbReference>
<feature type="domain" description="Multidrug resistance protein MdtA-like barrel-sandwich hybrid" evidence="12">
    <location>
        <begin position="64"/>
        <end position="217"/>
    </location>
</feature>
<evidence type="ECO:0000313" key="15">
    <source>
        <dbReference type="EMBL" id="AUX94322.1"/>
    </source>
</evidence>
<evidence type="ECO:0000256" key="3">
    <source>
        <dbReference type="ARBA" id="ARBA00022448"/>
    </source>
</evidence>